<evidence type="ECO:0000256" key="1">
    <source>
        <dbReference type="ARBA" id="ARBA00000085"/>
    </source>
</evidence>
<proteinExistence type="predicted"/>
<dbReference type="InterPro" id="IPR005467">
    <property type="entry name" value="His_kinase_dom"/>
</dbReference>
<keyword evidence="9" id="KW-0808">Transferase</keyword>
<evidence type="ECO:0000259" key="8">
    <source>
        <dbReference type="PROSITE" id="PS50109"/>
    </source>
</evidence>
<feature type="transmembrane region" description="Helical" evidence="6">
    <location>
        <begin position="360"/>
        <end position="378"/>
    </location>
</feature>
<dbReference type="Gene3D" id="1.10.287.130">
    <property type="match status" value="1"/>
</dbReference>
<dbReference type="Pfam" id="PF13424">
    <property type="entry name" value="TPR_12"/>
    <property type="match status" value="1"/>
</dbReference>
<keyword evidence="10" id="KW-1185">Reference proteome</keyword>
<gene>
    <name evidence="9" type="ORF">EHT25_25215</name>
</gene>
<evidence type="ECO:0000256" key="4">
    <source>
        <dbReference type="PROSITE-ProRule" id="PRU00339"/>
    </source>
</evidence>
<keyword evidence="6" id="KW-0812">Transmembrane</keyword>
<dbReference type="PROSITE" id="PS50109">
    <property type="entry name" value="HIS_KIN"/>
    <property type="match status" value="1"/>
</dbReference>
<evidence type="ECO:0000256" key="7">
    <source>
        <dbReference type="SAM" id="SignalP"/>
    </source>
</evidence>
<organism evidence="9 10">
    <name type="scientific">Larkinella rosea</name>
    <dbReference type="NCBI Taxonomy" id="2025312"/>
    <lineage>
        <taxon>Bacteria</taxon>
        <taxon>Pseudomonadati</taxon>
        <taxon>Bacteroidota</taxon>
        <taxon>Cytophagia</taxon>
        <taxon>Cytophagales</taxon>
        <taxon>Spirosomataceae</taxon>
        <taxon>Larkinella</taxon>
    </lineage>
</organism>
<reference evidence="9 10" key="1">
    <citation type="submission" date="2018-11" db="EMBL/GenBank/DDBJ databases">
        <authorList>
            <person name="Zhou Z."/>
            <person name="Wang G."/>
        </authorList>
    </citation>
    <scope>NUCLEOTIDE SEQUENCE [LARGE SCALE GENOMIC DNA]</scope>
    <source>
        <strain evidence="9 10">KCTC52004</strain>
    </source>
</reference>
<dbReference type="InterPro" id="IPR036097">
    <property type="entry name" value="HisK_dim/P_sf"/>
</dbReference>
<dbReference type="PANTHER" id="PTHR43065:SF42">
    <property type="entry name" value="TWO-COMPONENT SENSOR PPRA"/>
    <property type="match status" value="1"/>
</dbReference>
<dbReference type="Gene3D" id="1.25.40.10">
    <property type="entry name" value="Tetratricopeptide repeat domain"/>
    <property type="match status" value="2"/>
</dbReference>
<dbReference type="EMBL" id="RQJO01000011">
    <property type="protein sequence ID" value="RRA99934.1"/>
    <property type="molecule type" value="Genomic_DNA"/>
</dbReference>
<feature type="repeat" description="TPR" evidence="4">
    <location>
        <begin position="86"/>
        <end position="119"/>
    </location>
</feature>
<feature type="signal peptide" evidence="7">
    <location>
        <begin position="1"/>
        <end position="25"/>
    </location>
</feature>
<feature type="chain" id="PRO_5018208136" description="histidine kinase" evidence="7">
    <location>
        <begin position="26"/>
        <end position="671"/>
    </location>
</feature>
<dbReference type="OrthoDB" id="9806995at2"/>
<dbReference type="SUPFAM" id="SSF55874">
    <property type="entry name" value="ATPase domain of HSP90 chaperone/DNA topoisomerase II/histidine kinase"/>
    <property type="match status" value="1"/>
</dbReference>
<dbReference type="InterPro" id="IPR004358">
    <property type="entry name" value="Sig_transdc_His_kin-like_C"/>
</dbReference>
<accession>A0A3P1BFW1</accession>
<protein>
    <recommendedName>
        <fullName evidence="2">histidine kinase</fullName>
        <ecNumber evidence="2">2.7.13.3</ecNumber>
    </recommendedName>
</protein>
<dbReference type="InterPro" id="IPR003661">
    <property type="entry name" value="HisK_dim/P_dom"/>
</dbReference>
<feature type="domain" description="Histidine kinase" evidence="8">
    <location>
        <begin position="434"/>
        <end position="671"/>
    </location>
</feature>
<dbReference type="InterPro" id="IPR003594">
    <property type="entry name" value="HATPase_dom"/>
</dbReference>
<dbReference type="PROSITE" id="PS50005">
    <property type="entry name" value="TPR"/>
    <property type="match status" value="2"/>
</dbReference>
<evidence type="ECO:0000256" key="3">
    <source>
        <dbReference type="ARBA" id="ARBA00022553"/>
    </source>
</evidence>
<dbReference type="PRINTS" id="PR00344">
    <property type="entry name" value="BCTRLSENSOR"/>
</dbReference>
<dbReference type="SMART" id="SM00388">
    <property type="entry name" value="HisKA"/>
    <property type="match status" value="1"/>
</dbReference>
<dbReference type="SMART" id="SM00028">
    <property type="entry name" value="TPR"/>
    <property type="match status" value="5"/>
</dbReference>
<keyword evidence="5" id="KW-0175">Coiled coil</keyword>
<evidence type="ECO:0000313" key="9">
    <source>
        <dbReference type="EMBL" id="RRA99934.1"/>
    </source>
</evidence>
<dbReference type="InterPro" id="IPR011990">
    <property type="entry name" value="TPR-like_helical_dom_sf"/>
</dbReference>
<keyword evidence="3" id="KW-0597">Phosphoprotein</keyword>
<name>A0A3P1BFW1_9BACT</name>
<dbReference type="InterPro" id="IPR019734">
    <property type="entry name" value="TPR_rpt"/>
</dbReference>
<dbReference type="Proteomes" id="UP000271925">
    <property type="component" value="Unassembled WGS sequence"/>
</dbReference>
<dbReference type="CDD" id="cd00082">
    <property type="entry name" value="HisKA"/>
    <property type="match status" value="1"/>
</dbReference>
<feature type="repeat" description="TPR" evidence="4">
    <location>
        <begin position="172"/>
        <end position="205"/>
    </location>
</feature>
<dbReference type="RefSeq" id="WP_124877966.1">
    <property type="nucleotide sequence ID" value="NZ_RQJO01000011.1"/>
</dbReference>
<sequence length="671" mass="75159">MNRSLHPALLALVSLLWGSNWMACAQSPEIDSLKRQLIQQRADTNRVRRLNRLGHLYLDIKPDTSYRLAQQAYRLAQQLDDKPGQARGLNLMGSSLSNLGDYPKAIRFFQQSLQISRSIHDLPAISSVLNNMASPYQAQKDYKRVLSLSQEAQQVFDQVHRKDTQRDVRTYAILYCNLGETYLLLNQLDSADYYLKKATPLTEQEKGRIVLDHNLYLLGDLHLKRHDTTTALSYYRRALVAAQQSNSTVTLADIYLSIASLYQATGAIDSSIVNARRALAAGQQTNYLDGILSASKLMTKLYEGRNNTQALRYFKVAVAAKDSLFSQEKIKQLLTLGFEEQQRQQEQVALEASYQNRIRLYGLTGLVAVVLLVAGLLWRTNQRQRRSNQLLTRQKTELDQQRSKAEQALGELQTTQAQLIQKEKMASLGELTAGIAHEIQNPLNFVNNFSEISGELVQELKEEASAGRLEDVLAIADDLTMNLQKINHHGKRADSIVKGMLEHSRSSTGERQVTDLNALTNEYLKLAYHGLRAKDKDFNAQLVTNFDANLSPIELVPQDMGRVLLNLYNNAFYAVAERQKTAPEGYRPKVTVSTQRSQGKVEIRVKDNGTGIPESVKAKIFQPFFTTKPTGQGTGLGLSMSYDIITNGHGGSLEVETQTGDGTEMVVRLPA</sequence>
<dbReference type="SUPFAM" id="SSF47384">
    <property type="entry name" value="Homodimeric domain of signal transducing histidine kinase"/>
    <property type="match status" value="1"/>
</dbReference>
<dbReference type="InterPro" id="IPR036890">
    <property type="entry name" value="HATPase_C_sf"/>
</dbReference>
<dbReference type="GO" id="GO:0000155">
    <property type="term" value="F:phosphorelay sensor kinase activity"/>
    <property type="evidence" value="ECO:0007669"/>
    <property type="project" value="InterPro"/>
</dbReference>
<dbReference type="SMART" id="SM00387">
    <property type="entry name" value="HATPase_c"/>
    <property type="match status" value="1"/>
</dbReference>
<dbReference type="EC" id="2.7.13.3" evidence="2"/>
<comment type="caution">
    <text evidence="9">The sequence shown here is derived from an EMBL/GenBank/DDBJ whole genome shotgun (WGS) entry which is preliminary data.</text>
</comment>
<dbReference type="Pfam" id="PF13181">
    <property type="entry name" value="TPR_8"/>
    <property type="match status" value="1"/>
</dbReference>
<dbReference type="AlphaFoldDB" id="A0A3P1BFW1"/>
<dbReference type="Pfam" id="PF02518">
    <property type="entry name" value="HATPase_c"/>
    <property type="match status" value="1"/>
</dbReference>
<evidence type="ECO:0000313" key="10">
    <source>
        <dbReference type="Proteomes" id="UP000271925"/>
    </source>
</evidence>
<keyword evidence="9" id="KW-0418">Kinase</keyword>
<keyword evidence="7" id="KW-0732">Signal</keyword>
<keyword evidence="6" id="KW-0472">Membrane</keyword>
<feature type="coiled-coil region" evidence="5">
    <location>
        <begin position="381"/>
        <end position="418"/>
    </location>
</feature>
<evidence type="ECO:0000256" key="5">
    <source>
        <dbReference type="SAM" id="Coils"/>
    </source>
</evidence>
<dbReference type="Gene3D" id="3.30.565.10">
    <property type="entry name" value="Histidine kinase-like ATPase, C-terminal domain"/>
    <property type="match status" value="1"/>
</dbReference>
<evidence type="ECO:0000256" key="6">
    <source>
        <dbReference type="SAM" id="Phobius"/>
    </source>
</evidence>
<comment type="catalytic activity">
    <reaction evidence="1">
        <text>ATP + protein L-histidine = ADP + protein N-phospho-L-histidine.</text>
        <dbReference type="EC" id="2.7.13.3"/>
    </reaction>
</comment>
<evidence type="ECO:0000256" key="2">
    <source>
        <dbReference type="ARBA" id="ARBA00012438"/>
    </source>
</evidence>
<dbReference type="PANTHER" id="PTHR43065">
    <property type="entry name" value="SENSOR HISTIDINE KINASE"/>
    <property type="match status" value="1"/>
</dbReference>
<dbReference type="SUPFAM" id="SSF48452">
    <property type="entry name" value="TPR-like"/>
    <property type="match status" value="2"/>
</dbReference>
<keyword evidence="6" id="KW-1133">Transmembrane helix</keyword>
<keyword evidence="4" id="KW-0802">TPR repeat</keyword>